<keyword evidence="7" id="KW-0472">Membrane</keyword>
<keyword evidence="8" id="KW-0143">Chaperone</keyword>
<comment type="subcellular location">
    <subcellularLocation>
        <location evidence="1 8">Mitochondrion inner membrane</location>
    </subcellularLocation>
</comment>
<dbReference type="Proteomes" id="UP000887568">
    <property type="component" value="Unplaced"/>
</dbReference>
<dbReference type="CTD" id="6341"/>
<evidence type="ECO:0000256" key="7">
    <source>
        <dbReference type="ARBA" id="ARBA00023136"/>
    </source>
</evidence>
<dbReference type="GO" id="GO:0005743">
    <property type="term" value="C:mitochondrial inner membrane"/>
    <property type="evidence" value="ECO:0007669"/>
    <property type="project" value="UniProtKB-SubCell"/>
</dbReference>
<dbReference type="PIRSF" id="PIRSF037736">
    <property type="entry name" value="SCO1"/>
    <property type="match status" value="1"/>
</dbReference>
<feature type="binding site" evidence="9">
    <location>
        <position position="163"/>
    </location>
    <ligand>
        <name>Cu cation</name>
        <dbReference type="ChEBI" id="CHEBI:23378"/>
    </ligand>
</feature>
<dbReference type="GeneID" id="119742420"/>
<comment type="similarity">
    <text evidence="2 8">Belongs to the SCO1/2 family.</text>
</comment>
<dbReference type="OrthoDB" id="270009at2759"/>
<evidence type="ECO:0000256" key="8">
    <source>
        <dbReference type="PIRNR" id="PIRNR037736"/>
    </source>
</evidence>
<keyword evidence="12" id="KW-1185">Reference proteome</keyword>
<dbReference type="OMA" id="MLYFRVE"/>
<dbReference type="Pfam" id="PF02630">
    <property type="entry name" value="SCO1-SenC"/>
    <property type="match status" value="1"/>
</dbReference>
<comment type="function">
    <text evidence="8">Copper metallochaperone essential for the synthesis and maturation of cytochrome c oxidase subunit II (MT-CO2/COX2) by facilitating the incorporation of copper into the Cu(A) site of MT-CO2/COX2.</text>
</comment>
<evidence type="ECO:0000256" key="9">
    <source>
        <dbReference type="PIRSR" id="PIRSR037736-1"/>
    </source>
</evidence>
<proteinExistence type="inferred from homology"/>
<keyword evidence="5 8" id="KW-0186">Copper</keyword>
<keyword evidence="3 8" id="KW-0479">Metal-binding</keyword>
<dbReference type="InterPro" id="IPR017276">
    <property type="entry name" value="Synth_of_cyt-c-oxidase_Sco1/2"/>
</dbReference>
<name>A0A914BDG0_PATMI</name>
<dbReference type="GO" id="GO:0016531">
    <property type="term" value="F:copper chaperone activity"/>
    <property type="evidence" value="ECO:0007669"/>
    <property type="project" value="InterPro"/>
</dbReference>
<evidence type="ECO:0000313" key="11">
    <source>
        <dbReference type="EnsemblMetazoa" id="XP_038074268.1"/>
    </source>
</evidence>
<evidence type="ECO:0000256" key="2">
    <source>
        <dbReference type="ARBA" id="ARBA00010996"/>
    </source>
</evidence>
<evidence type="ECO:0000313" key="12">
    <source>
        <dbReference type="Proteomes" id="UP000887568"/>
    </source>
</evidence>
<protein>
    <submittedName>
        <fullName evidence="11">Uncharacterized protein</fullName>
    </submittedName>
</protein>
<reference evidence="11" key="1">
    <citation type="submission" date="2022-11" db="UniProtKB">
        <authorList>
            <consortium name="EnsemblMetazoa"/>
        </authorList>
    </citation>
    <scope>IDENTIFICATION</scope>
</reference>
<accession>A0A914BDG0</accession>
<dbReference type="SUPFAM" id="SSF52833">
    <property type="entry name" value="Thioredoxin-like"/>
    <property type="match status" value="1"/>
</dbReference>
<dbReference type="AlphaFoldDB" id="A0A914BDG0"/>
<dbReference type="GO" id="GO:0033617">
    <property type="term" value="P:mitochondrial respiratory chain complex IV assembly"/>
    <property type="evidence" value="ECO:0007669"/>
    <property type="project" value="TreeGrafter"/>
</dbReference>
<dbReference type="PANTHER" id="PTHR12151:SF5">
    <property type="entry name" value="AT19154P"/>
    <property type="match status" value="1"/>
</dbReference>
<dbReference type="Gene3D" id="3.40.30.10">
    <property type="entry name" value="Glutaredoxin"/>
    <property type="match status" value="1"/>
</dbReference>
<evidence type="ECO:0000256" key="4">
    <source>
        <dbReference type="ARBA" id="ARBA00022792"/>
    </source>
</evidence>
<dbReference type="InterPro" id="IPR003782">
    <property type="entry name" value="SCO1/SenC"/>
</dbReference>
<dbReference type="RefSeq" id="XP_038074268.1">
    <property type="nucleotide sequence ID" value="XM_038218340.1"/>
</dbReference>
<evidence type="ECO:0000256" key="1">
    <source>
        <dbReference type="ARBA" id="ARBA00004273"/>
    </source>
</evidence>
<dbReference type="GO" id="GO:0005507">
    <property type="term" value="F:copper ion binding"/>
    <property type="evidence" value="ECO:0007669"/>
    <property type="project" value="InterPro"/>
</dbReference>
<comment type="subunit">
    <text evidence="8">Homodimer.</text>
</comment>
<dbReference type="FunFam" id="3.40.30.10:FF:000013">
    <property type="entry name" value="Blast:Protein SCO1 homolog, mitochondrial"/>
    <property type="match status" value="1"/>
</dbReference>
<evidence type="ECO:0000256" key="6">
    <source>
        <dbReference type="ARBA" id="ARBA00023128"/>
    </source>
</evidence>
<dbReference type="CDD" id="cd02968">
    <property type="entry name" value="SCO"/>
    <property type="match status" value="1"/>
</dbReference>
<feature type="binding site" evidence="9">
    <location>
        <position position="167"/>
    </location>
    <ligand>
        <name>Cu cation</name>
        <dbReference type="ChEBI" id="CHEBI:23378"/>
    </ligand>
</feature>
<organism evidence="11 12">
    <name type="scientific">Patiria miniata</name>
    <name type="common">Bat star</name>
    <name type="synonym">Asterina miniata</name>
    <dbReference type="NCBI Taxonomy" id="46514"/>
    <lineage>
        <taxon>Eukaryota</taxon>
        <taxon>Metazoa</taxon>
        <taxon>Echinodermata</taxon>
        <taxon>Eleutherozoa</taxon>
        <taxon>Asterozoa</taxon>
        <taxon>Asteroidea</taxon>
        <taxon>Valvatacea</taxon>
        <taxon>Valvatida</taxon>
        <taxon>Asterinidae</taxon>
        <taxon>Patiria</taxon>
    </lineage>
</organism>
<evidence type="ECO:0000256" key="3">
    <source>
        <dbReference type="ARBA" id="ARBA00022723"/>
    </source>
</evidence>
<keyword evidence="10" id="KW-1015">Disulfide bond</keyword>
<keyword evidence="6 8" id="KW-0496">Mitochondrion</keyword>
<evidence type="ECO:0000256" key="5">
    <source>
        <dbReference type="ARBA" id="ARBA00023008"/>
    </source>
</evidence>
<dbReference type="PANTHER" id="PTHR12151">
    <property type="entry name" value="ELECTRON TRANSPORT PROTIN SCO1/SENC FAMILY MEMBER"/>
    <property type="match status" value="1"/>
</dbReference>
<feature type="disulfide bond" description="Redox-active" evidence="10">
    <location>
        <begin position="163"/>
        <end position="167"/>
    </location>
</feature>
<evidence type="ECO:0000256" key="10">
    <source>
        <dbReference type="PIRSR" id="PIRSR603782-2"/>
    </source>
</evidence>
<keyword evidence="4 8" id="KW-0999">Mitochondrion inner membrane</keyword>
<dbReference type="InterPro" id="IPR036249">
    <property type="entry name" value="Thioredoxin-like_sf"/>
</dbReference>
<feature type="binding site" evidence="9">
    <location>
        <position position="254"/>
    </location>
    <ligand>
        <name>Cu cation</name>
        <dbReference type="ChEBI" id="CHEBI:23378"/>
    </ligand>
</feature>
<sequence>MLPTSRICLRLAGVATSRSTASCCKKCYLCRHLSCIGNSNHLCNGESQRLMQLSSARTLPGAALSQRFYTSQGTGGAKKDSSKKSPVTWKTVLVTFVLGGSLLVGFKIAQRKKKHEIEKERSKAVGKAAIGGPFSLVDHNGKPKTNKDYLGQWLLMYFGFSHCPDICPDELEKMTSAVEKINKSPNLPDVVPLFISIDPERDTVEVMAAYVKEFYPGMIGLTGTKEQVDEVARNFRIYHSQGPKDEDNDYIVDHSIIMYLLNPDGQFVDYFGQNKTDEQVAGGIAHHMRKYKALQG</sequence>
<dbReference type="EnsemblMetazoa" id="XM_038218340.1">
    <property type="protein sequence ID" value="XP_038074268.1"/>
    <property type="gene ID" value="LOC119742420"/>
</dbReference>
<dbReference type="GO" id="GO:0006878">
    <property type="term" value="P:intracellular copper ion homeostasis"/>
    <property type="evidence" value="ECO:0007669"/>
    <property type="project" value="UniProtKB-UniRule"/>
</dbReference>